<evidence type="ECO:0000313" key="2">
    <source>
        <dbReference type="Proteomes" id="UP001159405"/>
    </source>
</evidence>
<gene>
    <name evidence="1" type="ORF">PLOB_00006817</name>
</gene>
<protein>
    <submittedName>
        <fullName evidence="1">Uncharacterized protein</fullName>
    </submittedName>
</protein>
<comment type="caution">
    <text evidence="1">The sequence shown here is derived from an EMBL/GenBank/DDBJ whole genome shotgun (WGS) entry which is preliminary data.</text>
</comment>
<organism evidence="1 2">
    <name type="scientific">Porites lobata</name>
    <dbReference type="NCBI Taxonomy" id="104759"/>
    <lineage>
        <taxon>Eukaryota</taxon>
        <taxon>Metazoa</taxon>
        <taxon>Cnidaria</taxon>
        <taxon>Anthozoa</taxon>
        <taxon>Hexacorallia</taxon>
        <taxon>Scleractinia</taxon>
        <taxon>Fungiina</taxon>
        <taxon>Poritidae</taxon>
        <taxon>Porites</taxon>
    </lineage>
</organism>
<sequence length="264" mass="28464">MVSTATMAPVIQDGLAPITYTALKINSAIPTCKSVGRGYEGALTNNSAGQEASARLGCVQSESAVCTKTALVTTLANRESVRSTRVTVMRDTTTIANTDMLASTVEKCTKKECSSNYDCKIGNHCAKGFCKPIKDFCRSDGDCAEDQCCAKTGNGDRGGVCRALRKPGSWCPLQSKQFSGKDQPRQSCSHAEKNEAHRCGLERSGDDHADRRGEAITLIIRTAMDIALLHFYSKVLVPNILTANFLLYSGALGLYNEEKFELSV</sequence>
<accession>A0ABN8QIL6</accession>
<keyword evidence="2" id="KW-1185">Reference proteome</keyword>
<reference evidence="1 2" key="1">
    <citation type="submission" date="2022-05" db="EMBL/GenBank/DDBJ databases">
        <authorList>
            <consortium name="Genoscope - CEA"/>
            <person name="William W."/>
        </authorList>
    </citation>
    <scope>NUCLEOTIDE SEQUENCE [LARGE SCALE GENOMIC DNA]</scope>
</reference>
<dbReference type="EMBL" id="CALNXK010000130">
    <property type="protein sequence ID" value="CAH3164712.1"/>
    <property type="molecule type" value="Genomic_DNA"/>
</dbReference>
<dbReference type="Proteomes" id="UP001159405">
    <property type="component" value="Unassembled WGS sequence"/>
</dbReference>
<dbReference type="Gene3D" id="2.10.80.10">
    <property type="entry name" value="Lipase, subunit A"/>
    <property type="match status" value="1"/>
</dbReference>
<evidence type="ECO:0000313" key="1">
    <source>
        <dbReference type="EMBL" id="CAH3164712.1"/>
    </source>
</evidence>
<name>A0ABN8QIL6_9CNID</name>
<proteinExistence type="predicted"/>